<protein>
    <submittedName>
        <fullName evidence="2">Uncharacterized protein</fullName>
    </submittedName>
</protein>
<keyword evidence="1" id="KW-0472">Membrane</keyword>
<dbReference type="RefSeq" id="WP_079638496.1">
    <property type="nucleotide sequence ID" value="NZ_FUYP01000010.1"/>
</dbReference>
<feature type="transmembrane region" description="Helical" evidence="1">
    <location>
        <begin position="112"/>
        <end position="133"/>
    </location>
</feature>
<keyword evidence="1" id="KW-0812">Transmembrane</keyword>
<evidence type="ECO:0000313" key="3">
    <source>
        <dbReference type="Proteomes" id="UP000190044"/>
    </source>
</evidence>
<feature type="transmembrane region" description="Helical" evidence="1">
    <location>
        <begin position="85"/>
        <end position="106"/>
    </location>
</feature>
<keyword evidence="1" id="KW-1133">Transmembrane helix</keyword>
<proteinExistence type="predicted"/>
<name>A0A1T5CG89_9SPHN</name>
<feature type="transmembrane region" description="Helical" evidence="1">
    <location>
        <begin position="45"/>
        <end position="64"/>
    </location>
</feature>
<keyword evidence="3" id="KW-1185">Reference proteome</keyword>
<gene>
    <name evidence="2" type="ORF">SAMN06295937_101042</name>
</gene>
<accession>A0A1T5CG89</accession>
<evidence type="ECO:0000313" key="2">
    <source>
        <dbReference type="EMBL" id="SKB58459.1"/>
    </source>
</evidence>
<reference evidence="3" key="1">
    <citation type="submission" date="2017-02" db="EMBL/GenBank/DDBJ databases">
        <authorList>
            <person name="Varghese N."/>
            <person name="Submissions S."/>
        </authorList>
    </citation>
    <scope>NUCLEOTIDE SEQUENCE [LARGE SCALE GENOMIC DNA]</scope>
    <source>
        <strain evidence="3">R11H</strain>
    </source>
</reference>
<dbReference type="EMBL" id="FUYP01000010">
    <property type="protein sequence ID" value="SKB58459.1"/>
    <property type="molecule type" value="Genomic_DNA"/>
</dbReference>
<dbReference type="AlphaFoldDB" id="A0A1T5CG89"/>
<evidence type="ECO:0000256" key="1">
    <source>
        <dbReference type="SAM" id="Phobius"/>
    </source>
</evidence>
<organism evidence="2 3">
    <name type="scientific">Sphingopyxis flava</name>
    <dbReference type="NCBI Taxonomy" id="1507287"/>
    <lineage>
        <taxon>Bacteria</taxon>
        <taxon>Pseudomonadati</taxon>
        <taxon>Pseudomonadota</taxon>
        <taxon>Alphaproteobacteria</taxon>
        <taxon>Sphingomonadales</taxon>
        <taxon>Sphingomonadaceae</taxon>
        <taxon>Sphingopyxis</taxon>
    </lineage>
</organism>
<dbReference type="OrthoDB" id="7571917at2"/>
<feature type="transmembrane region" description="Helical" evidence="1">
    <location>
        <begin position="12"/>
        <end position="33"/>
    </location>
</feature>
<sequence length="144" mass="15493">MSDDTTIRAKKAIRSAVILAGMQLAGALILALSNKIFGWIDDETVTRGVMVLIGLGLITIGNAMPKKQEGQPIQTVQDIAIRQSITRVGGWMMMLGGFIWIGLWVFAPRDLAVSGGIVAVGATTLVMVAYAMWRVRTHPRSSPS</sequence>
<dbReference type="Proteomes" id="UP000190044">
    <property type="component" value="Unassembled WGS sequence"/>
</dbReference>